<feature type="region of interest" description="Disordered" evidence="1">
    <location>
        <begin position="95"/>
        <end position="124"/>
    </location>
</feature>
<reference evidence="2 3" key="1">
    <citation type="submission" date="2024-01" db="EMBL/GenBank/DDBJ databases">
        <title>The genomes of 5 underutilized Papilionoideae crops provide insights into root nodulation and disease resistance.</title>
        <authorList>
            <person name="Yuan L."/>
        </authorList>
    </citation>
    <scope>NUCLEOTIDE SEQUENCE [LARGE SCALE GENOMIC DNA]</scope>
    <source>
        <strain evidence="2">LY-2023</strain>
        <tissue evidence="2">Leaf</tissue>
    </source>
</reference>
<name>A0AAN9J6D0_CLITE</name>
<feature type="compositionally biased region" description="Polar residues" evidence="1">
    <location>
        <begin position="102"/>
        <end position="124"/>
    </location>
</feature>
<organism evidence="2 3">
    <name type="scientific">Clitoria ternatea</name>
    <name type="common">Butterfly pea</name>
    <dbReference type="NCBI Taxonomy" id="43366"/>
    <lineage>
        <taxon>Eukaryota</taxon>
        <taxon>Viridiplantae</taxon>
        <taxon>Streptophyta</taxon>
        <taxon>Embryophyta</taxon>
        <taxon>Tracheophyta</taxon>
        <taxon>Spermatophyta</taxon>
        <taxon>Magnoliopsida</taxon>
        <taxon>eudicotyledons</taxon>
        <taxon>Gunneridae</taxon>
        <taxon>Pentapetalae</taxon>
        <taxon>rosids</taxon>
        <taxon>fabids</taxon>
        <taxon>Fabales</taxon>
        <taxon>Fabaceae</taxon>
        <taxon>Papilionoideae</taxon>
        <taxon>50 kb inversion clade</taxon>
        <taxon>NPAAA clade</taxon>
        <taxon>indigoferoid/millettioid clade</taxon>
        <taxon>Phaseoleae</taxon>
        <taxon>Clitoria</taxon>
    </lineage>
</organism>
<dbReference type="PANTHER" id="PTHR46537:SF3">
    <property type="entry name" value="E3 UBIQUITIN-PROTEIN LIGASE RING1A"/>
    <property type="match status" value="1"/>
</dbReference>
<sequence>MRRSYGMTLRRQIAALGKTRRAAALMKRSKVKYLRSSNLMRKRRNSRNAGGPSGLTETENIVQISDTSVGETQSVTSVEEEHVVNDEIDEGNVVPEHESSRGLINSSATLTWGKNGQRSNNRNNAKNIVAARNNRLSKLIDHLGSSQQNDDDDDDDDELVIFIKLVSLEERRVPNLPRPYLSCRPTLSVKQLCQYVAYQTSLQTEEVELYLVRESQSNVISGDGNVVLDNDNLEFLTGEEETLAELKTDDLNSGYLVIAYKRKMWNLNVVLSQDE</sequence>
<dbReference type="Proteomes" id="UP001359559">
    <property type="component" value="Unassembled WGS sequence"/>
</dbReference>
<protein>
    <submittedName>
        <fullName evidence="2">Uncharacterized protein</fullName>
    </submittedName>
</protein>
<dbReference type="EMBL" id="JAYKXN010000004">
    <property type="protein sequence ID" value="KAK7293110.1"/>
    <property type="molecule type" value="Genomic_DNA"/>
</dbReference>
<dbReference type="PANTHER" id="PTHR46537">
    <property type="entry name" value="OS11G0578200 PROTEIN"/>
    <property type="match status" value="1"/>
</dbReference>
<comment type="caution">
    <text evidence="2">The sequence shown here is derived from an EMBL/GenBank/DDBJ whole genome shotgun (WGS) entry which is preliminary data.</text>
</comment>
<dbReference type="AlphaFoldDB" id="A0AAN9J6D0"/>
<dbReference type="InterPro" id="IPR044592">
    <property type="entry name" value="RING1A/B"/>
</dbReference>
<evidence type="ECO:0000256" key="1">
    <source>
        <dbReference type="SAM" id="MobiDB-lite"/>
    </source>
</evidence>
<evidence type="ECO:0000313" key="2">
    <source>
        <dbReference type="EMBL" id="KAK7293110.1"/>
    </source>
</evidence>
<gene>
    <name evidence="2" type="ORF">RJT34_15971</name>
</gene>
<evidence type="ECO:0000313" key="3">
    <source>
        <dbReference type="Proteomes" id="UP001359559"/>
    </source>
</evidence>
<keyword evidence="3" id="KW-1185">Reference proteome</keyword>
<accession>A0AAN9J6D0</accession>
<proteinExistence type="predicted"/>